<protein>
    <recommendedName>
        <fullName evidence="2">BclA C-terminal domain-containing protein</fullName>
    </recommendedName>
</protein>
<evidence type="ECO:0008006" key="2">
    <source>
        <dbReference type="Google" id="ProtNLM"/>
    </source>
</evidence>
<dbReference type="Gene3D" id="2.60.120.40">
    <property type="match status" value="1"/>
</dbReference>
<proteinExistence type="predicted"/>
<evidence type="ECO:0000313" key="1">
    <source>
        <dbReference type="EMBL" id="KKK73803.1"/>
    </source>
</evidence>
<dbReference type="EMBL" id="LAZR01056620">
    <property type="protein sequence ID" value="KKK73803.1"/>
    <property type="molecule type" value="Genomic_DNA"/>
</dbReference>
<gene>
    <name evidence="1" type="ORF">LCGC14_2890180</name>
</gene>
<dbReference type="AlphaFoldDB" id="A0A0F8XXR6"/>
<dbReference type="InterPro" id="IPR008983">
    <property type="entry name" value="Tumour_necrosis_fac-like_dom"/>
</dbReference>
<comment type="caution">
    <text evidence="1">The sequence shown here is derived from an EMBL/GenBank/DDBJ whole genome shotgun (WGS) entry which is preliminary data.</text>
</comment>
<feature type="non-terminal residue" evidence="1">
    <location>
        <position position="1"/>
    </location>
</feature>
<name>A0A0F8XXR6_9ZZZZ</name>
<reference evidence="1" key="1">
    <citation type="journal article" date="2015" name="Nature">
        <title>Complex archaea that bridge the gap between prokaryotes and eukaryotes.</title>
        <authorList>
            <person name="Spang A."/>
            <person name="Saw J.H."/>
            <person name="Jorgensen S.L."/>
            <person name="Zaremba-Niedzwiedzka K."/>
            <person name="Martijn J."/>
            <person name="Lind A.E."/>
            <person name="van Eijk R."/>
            <person name="Schleper C."/>
            <person name="Guy L."/>
            <person name="Ettema T.J."/>
        </authorList>
    </citation>
    <scope>NUCLEOTIDE SEQUENCE</scope>
</reference>
<sequence length="121" mass="13232">THSDATNTTFTITRAGIYNIDFNFDLIDTSVSASDIDTAGRLVYVNGTEIIGSNFETDITKQNIEVELSHSFLVRFQIGDAVKFQFIADDADVEISTHGTFGDHKDSATISINKIANLDPV</sequence>
<accession>A0A0F8XXR6</accession>
<organism evidence="1">
    <name type="scientific">marine sediment metagenome</name>
    <dbReference type="NCBI Taxonomy" id="412755"/>
    <lineage>
        <taxon>unclassified sequences</taxon>
        <taxon>metagenomes</taxon>
        <taxon>ecological metagenomes</taxon>
    </lineage>
</organism>